<keyword evidence="1" id="KW-0812">Transmembrane</keyword>
<evidence type="ECO:0000256" key="1">
    <source>
        <dbReference type="SAM" id="Phobius"/>
    </source>
</evidence>
<dbReference type="EMBL" id="JBBMRA010000001">
    <property type="protein sequence ID" value="MEM5535078.1"/>
    <property type="molecule type" value="Genomic_DNA"/>
</dbReference>
<dbReference type="RefSeq" id="WP_342853499.1">
    <property type="nucleotide sequence ID" value="NZ_JBBMRA010000001.1"/>
</dbReference>
<evidence type="ECO:0000313" key="3">
    <source>
        <dbReference type="EMBL" id="MEM5535078.1"/>
    </source>
</evidence>
<feature type="transmembrane region" description="Helical" evidence="1">
    <location>
        <begin position="121"/>
        <end position="143"/>
    </location>
</feature>
<comment type="caution">
    <text evidence="3">The sequence shown here is derived from an EMBL/GenBank/DDBJ whole genome shotgun (WGS) entry which is preliminary data.</text>
</comment>
<feature type="transmembrane region" description="Helical" evidence="1">
    <location>
        <begin position="20"/>
        <end position="37"/>
    </location>
</feature>
<feature type="domain" description="Nucleoside transporter/FeoB GTPase Gate" evidence="2">
    <location>
        <begin position="21"/>
        <end position="114"/>
    </location>
</feature>
<dbReference type="PANTHER" id="PTHR35793">
    <property type="entry name" value="INNER MEMBRANE PROTEIN YJIG"/>
    <property type="match status" value="1"/>
</dbReference>
<feature type="transmembrane region" description="Helical" evidence="1">
    <location>
        <begin position="57"/>
        <end position="82"/>
    </location>
</feature>
<keyword evidence="4" id="KW-1185">Reference proteome</keyword>
<gene>
    <name evidence="3" type="ORF">WNY58_01615</name>
</gene>
<proteinExistence type="predicted"/>
<organism evidence="3 4">
    <name type="scientific">Neptuniibacter pectenicola</name>
    <dbReference type="NCBI Taxonomy" id="1806669"/>
    <lineage>
        <taxon>Bacteria</taxon>
        <taxon>Pseudomonadati</taxon>
        <taxon>Pseudomonadota</taxon>
        <taxon>Gammaproteobacteria</taxon>
        <taxon>Oceanospirillales</taxon>
        <taxon>Oceanospirillaceae</taxon>
        <taxon>Neptuniibacter</taxon>
    </lineage>
</organism>
<feature type="transmembrane region" description="Helical" evidence="1">
    <location>
        <begin position="289"/>
        <end position="311"/>
    </location>
</feature>
<evidence type="ECO:0000259" key="2">
    <source>
        <dbReference type="Pfam" id="PF07670"/>
    </source>
</evidence>
<reference evidence="3 4" key="1">
    <citation type="submission" date="2024-03" db="EMBL/GenBank/DDBJ databases">
        <title>Community enrichment and isolation of bacterial strains for fucoidan degradation.</title>
        <authorList>
            <person name="Sichert A."/>
        </authorList>
    </citation>
    <scope>NUCLEOTIDE SEQUENCE [LARGE SCALE GENOMIC DNA]</scope>
    <source>
        <strain evidence="3 4">AS76</strain>
    </source>
</reference>
<keyword evidence="1" id="KW-1133">Transmembrane helix</keyword>
<dbReference type="Proteomes" id="UP001449225">
    <property type="component" value="Unassembled WGS sequence"/>
</dbReference>
<dbReference type="Pfam" id="PF07670">
    <property type="entry name" value="Gate"/>
    <property type="match status" value="1"/>
</dbReference>
<protein>
    <submittedName>
        <fullName evidence="3">Nucleoside recognition domain-containing protein</fullName>
    </submittedName>
</protein>
<evidence type="ECO:0000313" key="4">
    <source>
        <dbReference type="Proteomes" id="UP001449225"/>
    </source>
</evidence>
<accession>A0ABU9TN01</accession>
<dbReference type="InterPro" id="IPR011642">
    <property type="entry name" value="Gate_dom"/>
</dbReference>
<feature type="transmembrane region" description="Helical" evidence="1">
    <location>
        <begin position="263"/>
        <end position="282"/>
    </location>
</feature>
<feature type="transmembrane region" description="Helical" evidence="1">
    <location>
        <begin position="231"/>
        <end position="251"/>
    </location>
</feature>
<feature type="transmembrane region" description="Helical" evidence="1">
    <location>
        <begin position="94"/>
        <end position="115"/>
    </location>
</feature>
<dbReference type="PANTHER" id="PTHR35793:SF2">
    <property type="entry name" value="INNER MEMBRANE PROTEIN YJIG"/>
    <property type="match status" value="1"/>
</dbReference>
<name>A0ABU9TN01_9GAMM</name>
<keyword evidence="1" id="KW-0472">Membrane</keyword>
<dbReference type="InterPro" id="IPR052549">
    <property type="entry name" value="SpmB"/>
</dbReference>
<sequence length="312" mass="33070">MEEIIAVILDSGRTGLDMGLYILLPIMVVMSAFMKLLDAKGVLSWFSNLLAPFARIFGIPGLGIFAMIKLLFVSFAGPIATLALMDRNGTSRRYIAATLAMVLAMSQANATFPLSAVGLNIGVILITSVIGGLAAAAFTYYVLTRNLTDPDTDETIVKSTAPEEEKKTVIQILGDGGQEGMKIVFSMLPMLILAIFLVNVFEATGVISLLSSLLAPMLAVIGLPEATVLPIVTKFIAGGTAFMGITIDLMNDGLISVNELNRMAGFATNPLDVAGIAIFAAAGKRISQVIRYAVYGGLFGMTLRGVLHLLIF</sequence>